<dbReference type="EMBL" id="JWHR01000105">
    <property type="protein sequence ID" value="KHS56820.1"/>
    <property type="molecule type" value="Genomic_DNA"/>
</dbReference>
<dbReference type="Gene3D" id="3.40.50.300">
    <property type="entry name" value="P-loop containing nucleotide triphosphate hydrolases"/>
    <property type="match status" value="1"/>
</dbReference>
<dbReference type="Pfam" id="PF13361">
    <property type="entry name" value="UvrD_C"/>
    <property type="match status" value="1"/>
</dbReference>
<dbReference type="GO" id="GO:0005524">
    <property type="term" value="F:ATP binding"/>
    <property type="evidence" value="ECO:0007669"/>
    <property type="project" value="UniProtKB-KW"/>
</dbReference>
<organism evidence="6 7">
    <name type="scientific">Terrisporobacter othiniensis</name>
    <dbReference type="NCBI Taxonomy" id="1577792"/>
    <lineage>
        <taxon>Bacteria</taxon>
        <taxon>Bacillati</taxon>
        <taxon>Bacillota</taxon>
        <taxon>Clostridia</taxon>
        <taxon>Peptostreptococcales</taxon>
        <taxon>Peptostreptococcaceae</taxon>
        <taxon>Terrisporobacter</taxon>
    </lineage>
</organism>
<keyword evidence="2" id="KW-0378">Hydrolase</keyword>
<sequence length="94" mass="10989">MNVGDYNNIYNISKNDTCIINLTKTYRSTTEITKFARKLLPENISDEYVERHGDEPSLINFNHKDDMNKKLVEEIKNYQEKNYKSIGIITKTGL</sequence>
<keyword evidence="4" id="KW-0067">ATP-binding</keyword>
<evidence type="ECO:0000256" key="2">
    <source>
        <dbReference type="ARBA" id="ARBA00022801"/>
    </source>
</evidence>
<evidence type="ECO:0000259" key="5">
    <source>
        <dbReference type="Pfam" id="PF13361"/>
    </source>
</evidence>
<evidence type="ECO:0000256" key="1">
    <source>
        <dbReference type="ARBA" id="ARBA00022741"/>
    </source>
</evidence>
<evidence type="ECO:0000313" key="6">
    <source>
        <dbReference type="EMBL" id="KHS56820.1"/>
    </source>
</evidence>
<evidence type="ECO:0000256" key="4">
    <source>
        <dbReference type="ARBA" id="ARBA00022840"/>
    </source>
</evidence>
<keyword evidence="1" id="KW-0547">Nucleotide-binding</keyword>
<evidence type="ECO:0000313" key="7">
    <source>
        <dbReference type="Proteomes" id="UP000031189"/>
    </source>
</evidence>
<keyword evidence="3" id="KW-0347">Helicase</keyword>
<dbReference type="AlphaFoldDB" id="A0A0B3WQN9"/>
<dbReference type="GO" id="GO:0004386">
    <property type="term" value="F:helicase activity"/>
    <property type="evidence" value="ECO:0007669"/>
    <property type="project" value="UniProtKB-KW"/>
</dbReference>
<comment type="caution">
    <text evidence="6">The sequence shown here is derived from an EMBL/GenBank/DDBJ whole genome shotgun (WGS) entry which is preliminary data.</text>
</comment>
<dbReference type="Proteomes" id="UP000031189">
    <property type="component" value="Unassembled WGS sequence"/>
</dbReference>
<dbReference type="SUPFAM" id="SSF52540">
    <property type="entry name" value="P-loop containing nucleoside triphosphate hydrolases"/>
    <property type="match status" value="1"/>
</dbReference>
<dbReference type="InterPro" id="IPR027417">
    <property type="entry name" value="P-loop_NTPase"/>
</dbReference>
<feature type="domain" description="UvrD-like helicase C-terminal" evidence="5">
    <location>
        <begin position="20"/>
        <end position="92"/>
    </location>
</feature>
<gene>
    <name evidence="6" type="ORF">QX51_11640</name>
</gene>
<dbReference type="STRING" id="1577792.QX51_11640"/>
<name>A0A0B3WQN9_9FIRM</name>
<accession>A0A0B3WQN9</accession>
<evidence type="ECO:0000256" key="3">
    <source>
        <dbReference type="ARBA" id="ARBA00022806"/>
    </source>
</evidence>
<dbReference type="InterPro" id="IPR014017">
    <property type="entry name" value="DNA_helicase_UvrD-like_C"/>
</dbReference>
<reference evidence="6 7" key="1">
    <citation type="submission" date="2014-12" db="EMBL/GenBank/DDBJ databases">
        <title>Draft genome sequence of Terrisporobacter sp. 08-306576, isolated from the blood culture of a bacteremia patient.</title>
        <authorList>
            <person name="Lund L.C."/>
            <person name="Sydenham T.V."/>
            <person name="Hogh S.V."/>
            <person name="Skov M.N."/>
            <person name="Kemp M."/>
            <person name="Justesen U.S."/>
        </authorList>
    </citation>
    <scope>NUCLEOTIDE SEQUENCE [LARGE SCALE GENOMIC DNA]</scope>
    <source>
        <strain evidence="6 7">08-306576</strain>
    </source>
</reference>
<protein>
    <recommendedName>
        <fullName evidence="5">UvrD-like helicase C-terminal domain-containing protein</fullName>
    </recommendedName>
</protein>
<proteinExistence type="predicted"/>
<dbReference type="GO" id="GO:0016787">
    <property type="term" value="F:hydrolase activity"/>
    <property type="evidence" value="ECO:0007669"/>
    <property type="project" value="UniProtKB-KW"/>
</dbReference>
<keyword evidence="7" id="KW-1185">Reference proteome</keyword>